<dbReference type="STRING" id="1276258.SAPIS_v1c06970"/>
<dbReference type="Proteomes" id="UP000018550">
    <property type="component" value="Chromosome"/>
</dbReference>
<dbReference type="AlphaFoldDB" id="V5RIP6"/>
<dbReference type="KEGG" id="sapi:SAPIS_v1c06970"/>
<evidence type="ECO:0008006" key="4">
    <source>
        <dbReference type="Google" id="ProtNLM"/>
    </source>
</evidence>
<dbReference type="EMBL" id="CP006682">
    <property type="protein sequence ID" value="AHB36542.1"/>
    <property type="molecule type" value="Genomic_DNA"/>
</dbReference>
<feature type="transmembrane region" description="Helical" evidence="1">
    <location>
        <begin position="125"/>
        <end position="148"/>
    </location>
</feature>
<feature type="transmembrane region" description="Helical" evidence="1">
    <location>
        <begin position="231"/>
        <end position="252"/>
    </location>
</feature>
<evidence type="ECO:0000256" key="1">
    <source>
        <dbReference type="SAM" id="Phobius"/>
    </source>
</evidence>
<dbReference type="RefSeq" id="WP_023789732.1">
    <property type="nucleotide sequence ID" value="NC_022998.1"/>
</dbReference>
<keyword evidence="1" id="KW-0472">Membrane</keyword>
<protein>
    <recommendedName>
        <fullName evidence="4">Transmembrane protein</fullName>
    </recommendedName>
</protein>
<proteinExistence type="predicted"/>
<feature type="transmembrane region" description="Helical" evidence="1">
    <location>
        <begin position="284"/>
        <end position="305"/>
    </location>
</feature>
<keyword evidence="1" id="KW-1133">Transmembrane helix</keyword>
<sequence>MGHMSKNIDGKLGEVFTKRFLKSKYVNMVSEGDYLARLSSCCKATWAMIFQCLWIAFFLYARFVVGKQYNNSLISNEAMSWLYKEQLSVLNSYIYIQIYHIFILSTVLIVMLNMTMGVGTTIYTVFFNLLFISEALLYGSFIFILDWTGLLHSFKNISFIWEVLKTQWLWLLCIFIAVWSFIPMCSIFKDVNMLNREWIRVDRYRKTEDKENEFVFKTWVTPGEIKSRKGMIIAGWFAILTASIFELCDVFIDTNFTVMKYIILIFGYVVFLGAYVIPYSKISLIFYWVNQTFLLCLFIYSLYLVQNKAYISGYRYYYAYLAIFVPWFLSFKASIRYTWTIKDREEIKAIVLNSFESQDEFEEFLEERNNTLKEAATTI</sequence>
<accession>V5RIP6</accession>
<keyword evidence="1" id="KW-0812">Transmembrane</keyword>
<organism evidence="2 3">
    <name type="scientific">Spiroplasma apis B31</name>
    <dbReference type="NCBI Taxonomy" id="1276258"/>
    <lineage>
        <taxon>Bacteria</taxon>
        <taxon>Bacillati</taxon>
        <taxon>Mycoplasmatota</taxon>
        <taxon>Mollicutes</taxon>
        <taxon>Entomoplasmatales</taxon>
        <taxon>Spiroplasmataceae</taxon>
        <taxon>Spiroplasma</taxon>
    </lineage>
</organism>
<reference evidence="2 3" key="1">
    <citation type="journal article" date="2014" name="Genome Announc.">
        <title>Complete Genome Sequence of Spiroplasma apis B31T (ATCC 33834), a Bacterium Associated with May Disease of Honeybees (Apis mellifera).</title>
        <authorList>
            <person name="Ku C."/>
            <person name="Lo W.S."/>
            <person name="Chen L.L."/>
            <person name="Kuo C.H."/>
        </authorList>
    </citation>
    <scope>NUCLEOTIDE SEQUENCE [LARGE SCALE GENOMIC DNA]</scope>
    <source>
        <strain evidence="2">B31</strain>
    </source>
</reference>
<dbReference type="OrthoDB" id="387949at2"/>
<feature type="transmembrane region" description="Helical" evidence="1">
    <location>
        <begin position="258"/>
        <end position="277"/>
    </location>
</feature>
<evidence type="ECO:0000313" key="3">
    <source>
        <dbReference type="Proteomes" id="UP000018550"/>
    </source>
</evidence>
<feature type="transmembrane region" description="Helical" evidence="1">
    <location>
        <begin position="93"/>
        <end position="113"/>
    </location>
</feature>
<name>V5RIP6_SPIAP</name>
<dbReference type="HOGENOM" id="CLU_727419_0_0_14"/>
<evidence type="ECO:0000313" key="2">
    <source>
        <dbReference type="EMBL" id="AHB36542.1"/>
    </source>
</evidence>
<dbReference type="PATRIC" id="fig|1276258.3.peg.711"/>
<keyword evidence="3" id="KW-1185">Reference proteome</keyword>
<feature type="transmembrane region" description="Helical" evidence="1">
    <location>
        <begin position="168"/>
        <end position="188"/>
    </location>
</feature>
<feature type="transmembrane region" description="Helical" evidence="1">
    <location>
        <begin position="44"/>
        <end position="63"/>
    </location>
</feature>
<gene>
    <name evidence="2" type="ORF">SAPIS_v1c06970</name>
</gene>
<feature type="transmembrane region" description="Helical" evidence="1">
    <location>
        <begin position="317"/>
        <end position="335"/>
    </location>
</feature>